<reference evidence="3 4" key="1">
    <citation type="journal article" date="2019" name="Nat. Ecol. Evol.">
        <title>Megaphylogeny resolves global patterns of mushroom evolution.</title>
        <authorList>
            <person name="Varga T."/>
            <person name="Krizsan K."/>
            <person name="Foldi C."/>
            <person name="Dima B."/>
            <person name="Sanchez-Garcia M."/>
            <person name="Sanchez-Ramirez S."/>
            <person name="Szollosi G.J."/>
            <person name="Szarkandi J.G."/>
            <person name="Papp V."/>
            <person name="Albert L."/>
            <person name="Andreopoulos W."/>
            <person name="Angelini C."/>
            <person name="Antonin V."/>
            <person name="Barry K.W."/>
            <person name="Bougher N.L."/>
            <person name="Buchanan P."/>
            <person name="Buyck B."/>
            <person name="Bense V."/>
            <person name="Catcheside P."/>
            <person name="Chovatia M."/>
            <person name="Cooper J."/>
            <person name="Damon W."/>
            <person name="Desjardin D."/>
            <person name="Finy P."/>
            <person name="Geml J."/>
            <person name="Haridas S."/>
            <person name="Hughes K."/>
            <person name="Justo A."/>
            <person name="Karasinski D."/>
            <person name="Kautmanova I."/>
            <person name="Kiss B."/>
            <person name="Kocsube S."/>
            <person name="Kotiranta H."/>
            <person name="LaButti K.M."/>
            <person name="Lechner B.E."/>
            <person name="Liimatainen K."/>
            <person name="Lipzen A."/>
            <person name="Lukacs Z."/>
            <person name="Mihaltcheva S."/>
            <person name="Morgado L.N."/>
            <person name="Niskanen T."/>
            <person name="Noordeloos M.E."/>
            <person name="Ohm R.A."/>
            <person name="Ortiz-Santana B."/>
            <person name="Ovrebo C."/>
            <person name="Racz N."/>
            <person name="Riley R."/>
            <person name="Savchenko A."/>
            <person name="Shiryaev A."/>
            <person name="Soop K."/>
            <person name="Spirin V."/>
            <person name="Szebenyi C."/>
            <person name="Tomsovsky M."/>
            <person name="Tulloss R.E."/>
            <person name="Uehling J."/>
            <person name="Grigoriev I.V."/>
            <person name="Vagvolgyi C."/>
            <person name="Papp T."/>
            <person name="Martin F.M."/>
            <person name="Miettinen O."/>
            <person name="Hibbett D.S."/>
            <person name="Nagy L.G."/>
        </authorList>
    </citation>
    <scope>NUCLEOTIDE SEQUENCE [LARGE SCALE GENOMIC DNA]</scope>
    <source>
        <strain evidence="3 4">CBS 166.37</strain>
    </source>
</reference>
<feature type="chain" id="PRO_5022688374" description="Big-1 domain-containing protein" evidence="2">
    <location>
        <begin position="19"/>
        <end position="229"/>
    </location>
</feature>
<gene>
    <name evidence="3" type="ORF">BDQ12DRAFT_686451</name>
</gene>
<dbReference type="EMBL" id="ML213612">
    <property type="protein sequence ID" value="TFK36758.1"/>
    <property type="molecule type" value="Genomic_DNA"/>
</dbReference>
<organism evidence="3 4">
    <name type="scientific">Crucibulum laeve</name>
    <dbReference type="NCBI Taxonomy" id="68775"/>
    <lineage>
        <taxon>Eukaryota</taxon>
        <taxon>Fungi</taxon>
        <taxon>Dikarya</taxon>
        <taxon>Basidiomycota</taxon>
        <taxon>Agaricomycotina</taxon>
        <taxon>Agaricomycetes</taxon>
        <taxon>Agaricomycetidae</taxon>
        <taxon>Agaricales</taxon>
        <taxon>Agaricineae</taxon>
        <taxon>Nidulariaceae</taxon>
        <taxon>Crucibulum</taxon>
    </lineage>
</organism>
<dbReference type="OrthoDB" id="10007757at2759"/>
<sequence>MLFRSLTLAFLAVSFVLAIPSSNKGTFVNLRIEASQKTIFEGVVFTRGHDVTSATGGTHHCDGTNNNTNSRPGPTVTTALDDAARRHGFSWDGAFFPDFDDYLVSTIDGEANTDTEFWTFLVNFQFGEVGGCQQQVEALDQVLFAFDGFGKAHILKLTGPELAHKNKLITLTVTDGTTGAPVAGATVNGQTSDANGKVSITFSKLGTSGIKAEKSDSIRSNLLNILVVP</sequence>
<name>A0A5C3LXY6_9AGAR</name>
<feature type="compositionally biased region" description="Polar residues" evidence="1">
    <location>
        <begin position="63"/>
        <end position="74"/>
    </location>
</feature>
<proteinExistence type="predicted"/>
<evidence type="ECO:0000256" key="1">
    <source>
        <dbReference type="SAM" id="MobiDB-lite"/>
    </source>
</evidence>
<dbReference type="Proteomes" id="UP000308652">
    <property type="component" value="Unassembled WGS sequence"/>
</dbReference>
<keyword evidence="4" id="KW-1185">Reference proteome</keyword>
<protein>
    <recommendedName>
        <fullName evidence="5">Big-1 domain-containing protein</fullName>
    </recommendedName>
</protein>
<dbReference type="AlphaFoldDB" id="A0A5C3LXY6"/>
<evidence type="ECO:0000313" key="3">
    <source>
        <dbReference type="EMBL" id="TFK36758.1"/>
    </source>
</evidence>
<evidence type="ECO:0000313" key="4">
    <source>
        <dbReference type="Proteomes" id="UP000308652"/>
    </source>
</evidence>
<evidence type="ECO:0000256" key="2">
    <source>
        <dbReference type="SAM" id="SignalP"/>
    </source>
</evidence>
<feature type="signal peptide" evidence="2">
    <location>
        <begin position="1"/>
        <end position="18"/>
    </location>
</feature>
<evidence type="ECO:0008006" key="5">
    <source>
        <dbReference type="Google" id="ProtNLM"/>
    </source>
</evidence>
<feature type="region of interest" description="Disordered" evidence="1">
    <location>
        <begin position="55"/>
        <end position="74"/>
    </location>
</feature>
<keyword evidence="2" id="KW-0732">Signal</keyword>
<accession>A0A5C3LXY6</accession>